<feature type="domain" description="MobA-like NTP transferase" evidence="2">
    <location>
        <begin position="106"/>
        <end position="270"/>
    </location>
</feature>
<feature type="compositionally biased region" description="Basic and acidic residues" evidence="1">
    <location>
        <begin position="86"/>
        <end position="95"/>
    </location>
</feature>
<dbReference type="RefSeq" id="WP_147928294.1">
    <property type="nucleotide sequence ID" value="NZ_VKAC01000016.1"/>
</dbReference>
<dbReference type="Pfam" id="PF12804">
    <property type="entry name" value="NTP_transf_3"/>
    <property type="match status" value="1"/>
</dbReference>
<evidence type="ECO:0000313" key="5">
    <source>
        <dbReference type="Proteomes" id="UP000321234"/>
    </source>
</evidence>
<dbReference type="Gene3D" id="3.90.550.10">
    <property type="entry name" value="Spore Coat Polysaccharide Biosynthesis Protein SpsA, Chain A"/>
    <property type="match status" value="1"/>
</dbReference>
<dbReference type="Pfam" id="PF13223">
    <property type="entry name" value="DUF4031"/>
    <property type="match status" value="1"/>
</dbReference>
<dbReference type="OrthoDB" id="9808993at2"/>
<dbReference type="AlphaFoldDB" id="A0A5C8Z2F5"/>
<feature type="region of interest" description="Disordered" evidence="1">
    <location>
        <begin position="82"/>
        <end position="102"/>
    </location>
</feature>
<proteinExistence type="predicted"/>
<evidence type="ECO:0000313" key="4">
    <source>
        <dbReference type="EMBL" id="TXR52275.1"/>
    </source>
</evidence>
<dbReference type="Proteomes" id="UP000321234">
    <property type="component" value="Unassembled WGS sequence"/>
</dbReference>
<accession>A0A5C8Z2F5</accession>
<keyword evidence="5" id="KW-1185">Reference proteome</keyword>
<dbReference type="InterPro" id="IPR025877">
    <property type="entry name" value="MobA-like_NTP_Trfase"/>
</dbReference>
<dbReference type="GO" id="GO:0016779">
    <property type="term" value="F:nucleotidyltransferase activity"/>
    <property type="evidence" value="ECO:0007669"/>
    <property type="project" value="UniProtKB-ARBA"/>
</dbReference>
<feature type="domain" description="DUF4031" evidence="3">
    <location>
        <begin position="3"/>
        <end position="77"/>
    </location>
</feature>
<evidence type="ECO:0000259" key="2">
    <source>
        <dbReference type="Pfam" id="PF12804"/>
    </source>
</evidence>
<name>A0A5C8Z2F5_9ACTN</name>
<dbReference type="EMBL" id="VKAC01000016">
    <property type="protein sequence ID" value="TXR52275.1"/>
    <property type="molecule type" value="Genomic_DNA"/>
</dbReference>
<dbReference type="SUPFAM" id="SSF53448">
    <property type="entry name" value="Nucleotide-diphospho-sugar transferases"/>
    <property type="match status" value="1"/>
</dbReference>
<gene>
    <name evidence="4" type="ORF">FMM08_20995</name>
</gene>
<dbReference type="PANTHER" id="PTHR43777:SF1">
    <property type="entry name" value="MOLYBDENUM COFACTOR CYTIDYLYLTRANSFERASE"/>
    <property type="match status" value="1"/>
</dbReference>
<dbReference type="InterPro" id="IPR029044">
    <property type="entry name" value="Nucleotide-diphossugar_trans"/>
</dbReference>
<dbReference type="InterPro" id="IPR025109">
    <property type="entry name" value="DUF4031"/>
</dbReference>
<comment type="caution">
    <text evidence="4">The sequence shown here is derived from an EMBL/GenBank/DDBJ whole genome shotgun (WGS) entry which is preliminary data.</text>
</comment>
<dbReference type="PANTHER" id="PTHR43777">
    <property type="entry name" value="MOLYBDENUM COFACTOR CYTIDYLYLTRANSFERASE"/>
    <property type="match status" value="1"/>
</dbReference>
<evidence type="ECO:0000259" key="3">
    <source>
        <dbReference type="Pfam" id="PF13223"/>
    </source>
</evidence>
<organism evidence="4 5">
    <name type="scientific">Quadrisphaera setariae</name>
    <dbReference type="NCBI Taxonomy" id="2593304"/>
    <lineage>
        <taxon>Bacteria</taxon>
        <taxon>Bacillati</taxon>
        <taxon>Actinomycetota</taxon>
        <taxon>Actinomycetes</taxon>
        <taxon>Kineosporiales</taxon>
        <taxon>Kineosporiaceae</taxon>
        <taxon>Quadrisphaera</taxon>
    </lineage>
</organism>
<reference evidence="4 5" key="1">
    <citation type="submission" date="2019-07" db="EMBL/GenBank/DDBJ databases">
        <title>Quadrisphaera sp. strain DD2A genome sequencing and assembly.</title>
        <authorList>
            <person name="Kim I."/>
        </authorList>
    </citation>
    <scope>NUCLEOTIDE SEQUENCE [LARGE SCALE GENOMIC DNA]</scope>
    <source>
        <strain evidence="4 5">DD2A</strain>
    </source>
</reference>
<evidence type="ECO:0000256" key="1">
    <source>
        <dbReference type="SAM" id="MobiDB-lite"/>
    </source>
</evidence>
<sequence>MAVLVDDARWPAHGRLWAHLVSDASLAELHAFARAAGVPARSFDADHYDVPDVLVPALVAAGAEQVGGRELTRRLRASGLRVSQRAKREGARRQPPDWPDPAGTTAVLLAAGAGTRFGGPKALARDDDGEPWLVQRVRALRDGGCDRVLVVLGAQAGSARQLVPPGADVVVAQDWADGMSASLRAGLAALAAAEPPVAAALVALVDTPGLRPDVVRRVLGAVPTPRPTPSALARATYGGRPGHPVLLGRAHWSAAAAAARGDRGAGPYLRDAGARLVECGDLDGGEDVDARPTLAP</sequence>
<protein>
    <submittedName>
        <fullName evidence="4">DUF4031 domain-containing protein</fullName>
    </submittedName>
</protein>